<dbReference type="InterPro" id="IPR038731">
    <property type="entry name" value="RgtA/B/C-like"/>
</dbReference>
<feature type="transmembrane region" description="Helical" evidence="8">
    <location>
        <begin position="21"/>
        <end position="41"/>
    </location>
</feature>
<dbReference type="Pfam" id="PF13231">
    <property type="entry name" value="PMT_2"/>
    <property type="match status" value="1"/>
</dbReference>
<comment type="subcellular location">
    <subcellularLocation>
        <location evidence="1">Cell membrane</location>
        <topology evidence="1">Multi-pass membrane protein</topology>
    </subcellularLocation>
</comment>
<dbReference type="GO" id="GO:0016757">
    <property type="term" value="F:glycosyltransferase activity"/>
    <property type="evidence" value="ECO:0007669"/>
    <property type="project" value="UniProtKB-KW"/>
</dbReference>
<feature type="domain" description="Glycosyltransferase RgtA/B/C/D-like" evidence="9">
    <location>
        <begin position="79"/>
        <end position="236"/>
    </location>
</feature>
<dbReference type="EC" id="2.4.-.-" evidence="10"/>
<keyword evidence="5 8" id="KW-0812">Transmembrane</keyword>
<organism evidence="10 11">
    <name type="scientific">Nocardioides kribbensis</name>
    <dbReference type="NCBI Taxonomy" id="305517"/>
    <lineage>
        <taxon>Bacteria</taxon>
        <taxon>Bacillati</taxon>
        <taxon>Actinomycetota</taxon>
        <taxon>Actinomycetes</taxon>
        <taxon>Propionibacteriales</taxon>
        <taxon>Nocardioidaceae</taxon>
        <taxon>Nocardioides</taxon>
    </lineage>
</organism>
<evidence type="ECO:0000313" key="10">
    <source>
        <dbReference type="EMBL" id="MEQ7847222.1"/>
    </source>
</evidence>
<feature type="transmembrane region" description="Helical" evidence="8">
    <location>
        <begin position="106"/>
        <end position="126"/>
    </location>
</feature>
<proteinExistence type="predicted"/>
<gene>
    <name evidence="10" type="ORF">V6R90_08010</name>
</gene>
<dbReference type="Proteomes" id="UP001482520">
    <property type="component" value="Unassembled WGS sequence"/>
</dbReference>
<keyword evidence="2" id="KW-1003">Cell membrane</keyword>
<accession>A0ABV1NXH3</accession>
<keyword evidence="7 8" id="KW-0472">Membrane</keyword>
<feature type="transmembrane region" description="Helical" evidence="8">
    <location>
        <begin position="231"/>
        <end position="254"/>
    </location>
</feature>
<dbReference type="RefSeq" id="WP_349804342.1">
    <property type="nucleotide sequence ID" value="NZ_JBEGDP010000006.1"/>
</dbReference>
<evidence type="ECO:0000256" key="2">
    <source>
        <dbReference type="ARBA" id="ARBA00022475"/>
    </source>
</evidence>
<protein>
    <submittedName>
        <fullName evidence="10">Glycosyltransferase family 39 protein</fullName>
        <ecNumber evidence="10">2.4.-.-</ecNumber>
    </submittedName>
</protein>
<feature type="transmembrane region" description="Helical" evidence="8">
    <location>
        <begin position="298"/>
        <end position="319"/>
    </location>
</feature>
<dbReference type="EMBL" id="JBEGDP010000006">
    <property type="protein sequence ID" value="MEQ7847222.1"/>
    <property type="molecule type" value="Genomic_DNA"/>
</dbReference>
<evidence type="ECO:0000256" key="1">
    <source>
        <dbReference type="ARBA" id="ARBA00004651"/>
    </source>
</evidence>
<dbReference type="PANTHER" id="PTHR33908">
    <property type="entry name" value="MANNOSYLTRANSFERASE YKCB-RELATED"/>
    <property type="match status" value="1"/>
</dbReference>
<evidence type="ECO:0000313" key="11">
    <source>
        <dbReference type="Proteomes" id="UP001482520"/>
    </source>
</evidence>
<keyword evidence="4 10" id="KW-0808">Transferase</keyword>
<comment type="caution">
    <text evidence="10">The sequence shown here is derived from an EMBL/GenBank/DDBJ whole genome shotgun (WGS) entry which is preliminary data.</text>
</comment>
<sequence>MRTHAWSQRAAATLRRRPTGRLVDLLLPAGLLVLALALRWFRVESAYDVFIDEVTYRELAHNVATGAGVVLYGEPFTLHPPVSFLVLGGALRLLGPDLAPIDSILALRHVSAAAGALVVVAVWALARRVGLGRVPALVAGGLVAVDPFQISFDSRVLIEPFAQLFLLGCLLLLVTAARTTERTRERWATAGAAVLGGLTFSTKETFGMVLVGALAVLALWFGAAVRRRTTVTVLVGSIAGYAGCSLAVASSYGFSTWWDSRTEGLARLVGTEQPTGFNSPTTQVTLTSRIAANAQDFAVTYGLLLLGGIATLVLLRRLVAASERAALRPDPMAVVLPAWSLAACGYLVYATFIGSIEEQMYYITLAPCVLTLVLWARSWAAGIGHRLAPVVVAVLVVVPVLFDVSVWHRTHTTDVDAYAAFVHWEADAITAGSRMAVTEGTAQFLVENAELGEWSTVREFRREDVDYVLVQTKLVREGYGLARPAVLARLEKQADVVFEAPAGDGDRLVLFDVRPLTGGSS</sequence>
<keyword evidence="3 10" id="KW-0328">Glycosyltransferase</keyword>
<feature type="transmembrane region" description="Helical" evidence="8">
    <location>
        <begin position="331"/>
        <end position="353"/>
    </location>
</feature>
<keyword evidence="6 8" id="KW-1133">Transmembrane helix</keyword>
<dbReference type="PANTHER" id="PTHR33908:SF11">
    <property type="entry name" value="MEMBRANE PROTEIN"/>
    <property type="match status" value="1"/>
</dbReference>
<dbReference type="InterPro" id="IPR050297">
    <property type="entry name" value="LipidA_mod_glycosyltrf_83"/>
</dbReference>
<evidence type="ECO:0000256" key="5">
    <source>
        <dbReference type="ARBA" id="ARBA00022692"/>
    </source>
</evidence>
<feature type="transmembrane region" description="Helical" evidence="8">
    <location>
        <begin position="157"/>
        <end position="177"/>
    </location>
</feature>
<evidence type="ECO:0000256" key="3">
    <source>
        <dbReference type="ARBA" id="ARBA00022676"/>
    </source>
</evidence>
<evidence type="ECO:0000256" key="6">
    <source>
        <dbReference type="ARBA" id="ARBA00022989"/>
    </source>
</evidence>
<name>A0ABV1NXH3_9ACTN</name>
<evidence type="ECO:0000256" key="7">
    <source>
        <dbReference type="ARBA" id="ARBA00023136"/>
    </source>
</evidence>
<keyword evidence="11" id="KW-1185">Reference proteome</keyword>
<evidence type="ECO:0000256" key="8">
    <source>
        <dbReference type="SAM" id="Phobius"/>
    </source>
</evidence>
<feature type="transmembrane region" description="Helical" evidence="8">
    <location>
        <begin position="387"/>
        <end position="407"/>
    </location>
</feature>
<feature type="transmembrane region" description="Helical" evidence="8">
    <location>
        <begin position="205"/>
        <end position="224"/>
    </location>
</feature>
<reference evidence="10 11" key="1">
    <citation type="submission" date="2024-02" db="EMBL/GenBank/DDBJ databases">
        <title>Full genome sequence of Nocardioides kribbensis.</title>
        <authorList>
            <person name="Poletto B.L."/>
            <person name="Silva G."/>
            <person name="Galante D."/>
            <person name="Campos K.R."/>
            <person name="Santos M.B.N."/>
            <person name="Sacchi C.T."/>
        </authorList>
    </citation>
    <scope>NUCLEOTIDE SEQUENCE [LARGE SCALE GENOMIC DNA]</scope>
    <source>
        <strain evidence="10 11">O4R</strain>
    </source>
</reference>
<evidence type="ECO:0000256" key="4">
    <source>
        <dbReference type="ARBA" id="ARBA00022679"/>
    </source>
</evidence>
<feature type="transmembrane region" description="Helical" evidence="8">
    <location>
        <begin position="359"/>
        <end position="375"/>
    </location>
</feature>
<evidence type="ECO:0000259" key="9">
    <source>
        <dbReference type="Pfam" id="PF13231"/>
    </source>
</evidence>